<evidence type="ECO:0000313" key="2">
    <source>
        <dbReference type="EMBL" id="SEG76507.1"/>
    </source>
</evidence>
<keyword evidence="1" id="KW-0812">Transmembrane</keyword>
<keyword evidence="1" id="KW-0472">Membrane</keyword>
<feature type="transmembrane region" description="Helical" evidence="1">
    <location>
        <begin position="32"/>
        <end position="48"/>
    </location>
</feature>
<dbReference type="Proteomes" id="UP000236740">
    <property type="component" value="Unassembled WGS sequence"/>
</dbReference>
<evidence type="ECO:0000313" key="3">
    <source>
        <dbReference type="Proteomes" id="UP000236740"/>
    </source>
</evidence>
<name>A0A1H6CUM8_9EURY</name>
<gene>
    <name evidence="2" type="ORF">SAMN04488133_3742</name>
</gene>
<keyword evidence="1" id="KW-1133">Transmembrane helix</keyword>
<accession>A0A1H6CUM8</accession>
<sequence length="56" mass="5958">MERMVNVLATVAAVFVVVLFAVALLALAAGEFAVAGVVFLSASIVIYFREKRLVDS</sequence>
<feature type="transmembrane region" description="Helical" evidence="1">
    <location>
        <begin position="7"/>
        <end position="26"/>
    </location>
</feature>
<keyword evidence="3" id="KW-1185">Reference proteome</keyword>
<protein>
    <submittedName>
        <fullName evidence="2">Uncharacterized protein</fullName>
    </submittedName>
</protein>
<evidence type="ECO:0000256" key="1">
    <source>
        <dbReference type="SAM" id="Phobius"/>
    </source>
</evidence>
<organism evidence="2 3">
    <name type="scientific">Halobellus limi</name>
    <dbReference type="NCBI Taxonomy" id="699433"/>
    <lineage>
        <taxon>Archaea</taxon>
        <taxon>Methanobacteriati</taxon>
        <taxon>Methanobacteriota</taxon>
        <taxon>Stenosarchaea group</taxon>
        <taxon>Halobacteria</taxon>
        <taxon>Halobacteriales</taxon>
        <taxon>Haloferacaceae</taxon>
        <taxon>Halobellus</taxon>
    </lineage>
</organism>
<dbReference type="EMBL" id="FNVN01000010">
    <property type="protein sequence ID" value="SEG76507.1"/>
    <property type="molecule type" value="Genomic_DNA"/>
</dbReference>
<dbReference type="AlphaFoldDB" id="A0A1H6CUM8"/>
<proteinExistence type="predicted"/>
<reference evidence="2 3" key="1">
    <citation type="submission" date="2016-10" db="EMBL/GenBank/DDBJ databases">
        <authorList>
            <person name="de Groot N.N."/>
        </authorList>
    </citation>
    <scope>NUCLEOTIDE SEQUENCE [LARGE SCALE GENOMIC DNA]</scope>
    <source>
        <strain evidence="2 3">CGMCC 1.10331</strain>
    </source>
</reference>